<feature type="transmembrane region" description="Helical" evidence="1">
    <location>
        <begin position="113"/>
        <end position="129"/>
    </location>
</feature>
<evidence type="ECO:0000313" key="4">
    <source>
        <dbReference type="Proteomes" id="UP000677244"/>
    </source>
</evidence>
<feature type="transmembrane region" description="Helical" evidence="1">
    <location>
        <begin position="81"/>
        <end position="101"/>
    </location>
</feature>
<comment type="caution">
    <text evidence="3">The sequence shown here is derived from an EMBL/GenBank/DDBJ whole genome shotgun (WGS) entry which is preliminary data.</text>
</comment>
<dbReference type="EMBL" id="JAGHKO010000001">
    <property type="protein sequence ID" value="MBO9200852.1"/>
    <property type="molecule type" value="Genomic_DNA"/>
</dbReference>
<reference evidence="3 4" key="1">
    <citation type="submission" date="2021-03" db="EMBL/GenBank/DDBJ databases">
        <title>Assistant Professor.</title>
        <authorList>
            <person name="Huq M.A."/>
        </authorList>
    </citation>
    <scope>NUCLEOTIDE SEQUENCE [LARGE SCALE GENOMIC DNA]</scope>
    <source>
        <strain evidence="3 4">MAH-29</strain>
    </source>
</reference>
<organism evidence="3 4">
    <name type="scientific">Niastella soli</name>
    <dbReference type="NCBI Taxonomy" id="2821487"/>
    <lineage>
        <taxon>Bacteria</taxon>
        <taxon>Pseudomonadati</taxon>
        <taxon>Bacteroidota</taxon>
        <taxon>Chitinophagia</taxon>
        <taxon>Chitinophagales</taxon>
        <taxon>Chitinophagaceae</taxon>
        <taxon>Niastella</taxon>
    </lineage>
</organism>
<accession>A0ABS3YSG1</accession>
<sequence>MHSKTNVTKVERYRSEGAGKVLLFIALLIVTGLFCEWPNFHPEHYFGANYHWWLDMIFHGGYYFVITILLYIAFCRGRHKGVFWIAVFLSSGLFEICQSFVPGRSVSLLDMTSNFLGITLATLICSLFYRS</sequence>
<feature type="domain" description="VanZ-like" evidence="2">
    <location>
        <begin position="55"/>
        <end position="128"/>
    </location>
</feature>
<keyword evidence="1" id="KW-0812">Transmembrane</keyword>
<dbReference type="NCBIfam" id="NF037970">
    <property type="entry name" value="vanZ_1"/>
    <property type="match status" value="1"/>
</dbReference>
<proteinExistence type="predicted"/>
<keyword evidence="4" id="KW-1185">Reference proteome</keyword>
<keyword evidence="1" id="KW-1133">Transmembrane helix</keyword>
<name>A0ABS3YSG1_9BACT</name>
<evidence type="ECO:0000313" key="3">
    <source>
        <dbReference type="EMBL" id="MBO9200852.1"/>
    </source>
</evidence>
<feature type="transmembrane region" description="Helical" evidence="1">
    <location>
        <begin position="21"/>
        <end position="40"/>
    </location>
</feature>
<protein>
    <submittedName>
        <fullName evidence="3">VanZ family protein</fullName>
    </submittedName>
</protein>
<dbReference type="Pfam" id="PF04892">
    <property type="entry name" value="VanZ"/>
    <property type="match status" value="1"/>
</dbReference>
<evidence type="ECO:0000259" key="2">
    <source>
        <dbReference type="Pfam" id="PF04892"/>
    </source>
</evidence>
<dbReference type="RefSeq" id="WP_209138887.1">
    <property type="nucleotide sequence ID" value="NZ_JAGHKO010000001.1"/>
</dbReference>
<keyword evidence="1" id="KW-0472">Membrane</keyword>
<gene>
    <name evidence="3" type="ORF">J7I42_11300</name>
</gene>
<dbReference type="InterPro" id="IPR006976">
    <property type="entry name" value="VanZ-like"/>
</dbReference>
<dbReference type="Proteomes" id="UP000677244">
    <property type="component" value="Unassembled WGS sequence"/>
</dbReference>
<feature type="transmembrane region" description="Helical" evidence="1">
    <location>
        <begin position="52"/>
        <end position="74"/>
    </location>
</feature>
<evidence type="ECO:0000256" key="1">
    <source>
        <dbReference type="SAM" id="Phobius"/>
    </source>
</evidence>